<dbReference type="AlphaFoldDB" id="A0A915J7L0"/>
<organism evidence="1 2">
    <name type="scientific">Romanomermis culicivorax</name>
    <name type="common">Nematode worm</name>
    <dbReference type="NCBI Taxonomy" id="13658"/>
    <lineage>
        <taxon>Eukaryota</taxon>
        <taxon>Metazoa</taxon>
        <taxon>Ecdysozoa</taxon>
        <taxon>Nematoda</taxon>
        <taxon>Enoplea</taxon>
        <taxon>Dorylaimia</taxon>
        <taxon>Mermithida</taxon>
        <taxon>Mermithoidea</taxon>
        <taxon>Mermithidae</taxon>
        <taxon>Romanomermis</taxon>
    </lineage>
</organism>
<accession>A0A915J7L0</accession>
<dbReference type="WBParaSite" id="nRc.2.0.1.t22454-RA">
    <property type="protein sequence ID" value="nRc.2.0.1.t22454-RA"/>
    <property type="gene ID" value="nRc.2.0.1.g22454"/>
</dbReference>
<evidence type="ECO:0000313" key="1">
    <source>
        <dbReference type="Proteomes" id="UP000887565"/>
    </source>
</evidence>
<reference evidence="2" key="1">
    <citation type="submission" date="2022-11" db="UniProtKB">
        <authorList>
            <consortium name="WormBaseParasite"/>
        </authorList>
    </citation>
    <scope>IDENTIFICATION</scope>
</reference>
<name>A0A915J7L0_ROMCU</name>
<dbReference type="Proteomes" id="UP000887565">
    <property type="component" value="Unplaced"/>
</dbReference>
<evidence type="ECO:0000313" key="2">
    <source>
        <dbReference type="WBParaSite" id="nRc.2.0.1.t22454-RA"/>
    </source>
</evidence>
<protein>
    <submittedName>
        <fullName evidence="2">Uncharacterized protein</fullName>
    </submittedName>
</protein>
<sequence>MFSTTYSKSSTVYNSFFMPPNCSIDKDFKLGNFTGTFRNCLLDKSPVEKEDKFGHRSKTTSINLEKALTVDDEHGTPVI</sequence>
<proteinExistence type="predicted"/>
<keyword evidence="1" id="KW-1185">Reference proteome</keyword>